<evidence type="ECO:0000259" key="4">
    <source>
        <dbReference type="Pfam" id="PF03241"/>
    </source>
</evidence>
<keyword evidence="1" id="KW-0285">Flavoprotein</keyword>
<name>A0A6J6DSE6_9ZZZZ</name>
<keyword evidence="2" id="KW-0274">FAD</keyword>
<proteinExistence type="predicted"/>
<dbReference type="SUPFAM" id="SSF56645">
    <property type="entry name" value="Acyl-CoA dehydrogenase NM domain-like"/>
    <property type="match status" value="1"/>
</dbReference>
<keyword evidence="3" id="KW-0560">Oxidoreductase</keyword>
<dbReference type="InterPro" id="IPR046373">
    <property type="entry name" value="Acyl-CoA_Oxase/DH_mid-dom_sf"/>
</dbReference>
<gene>
    <name evidence="6" type="ORF">UFOPK1603_00909</name>
</gene>
<dbReference type="InterPro" id="IPR036250">
    <property type="entry name" value="AcylCo_DH-like_C"/>
</dbReference>
<organism evidence="6">
    <name type="scientific">freshwater metagenome</name>
    <dbReference type="NCBI Taxonomy" id="449393"/>
    <lineage>
        <taxon>unclassified sequences</taxon>
        <taxon>metagenomes</taxon>
        <taxon>ecological metagenomes</taxon>
    </lineage>
</organism>
<reference evidence="6" key="1">
    <citation type="submission" date="2020-05" db="EMBL/GenBank/DDBJ databases">
        <authorList>
            <person name="Chiriac C."/>
            <person name="Salcher M."/>
            <person name="Ghai R."/>
            <person name="Kavagutti S V."/>
        </authorList>
    </citation>
    <scope>NUCLEOTIDE SEQUENCE</scope>
</reference>
<protein>
    <submittedName>
        <fullName evidence="6">Unannotated protein</fullName>
    </submittedName>
</protein>
<sequence length="478" mass="51837">MALRSPQQYVQSLRDDRTVYFGGELVPDVTEHPVIARAIRHASVDFELAEDPSVRSLAVVDGSDPYSRYFLEPRSTADLADRARLIETATSRCHTLVPLIKEIGTDALFALRRIGRALDASRGDTERSERISAFFDHCKTNDLAMSVAQTDVKGDRSLGPSAQPNPDSYLRIVERQTDGIVVRGAKVHTSCTPNTNELIVLPTRAMGAADSDWAVSFAIPVNTPGLRLVASPYGSHAGSEFDSPISSQRLMMETTTLFDDVFVPNERVFLDGQHEFAGPLALAFVDYHRFTAISYKLPLVDALVGSAALMADMNGISRAAHVRDKLTALISYAETLRALVESSAQRGTPDDAGVFVPDPLIVNIAKSHFAHGYHHALQQVQDLAGGLLVTAPGGADFSNPDIGPMLSSLLGGRDGIDGEQRIRAMNMVSDLTTREFGGYHAVLAIHAEGSLEAEKMMIARSYDSSRVVTYARKLAGID</sequence>
<evidence type="ECO:0000256" key="3">
    <source>
        <dbReference type="ARBA" id="ARBA00023002"/>
    </source>
</evidence>
<evidence type="ECO:0000259" key="5">
    <source>
        <dbReference type="Pfam" id="PF11794"/>
    </source>
</evidence>
<dbReference type="Pfam" id="PF11794">
    <property type="entry name" value="HpaB_N"/>
    <property type="match status" value="1"/>
</dbReference>
<dbReference type="Pfam" id="PF03241">
    <property type="entry name" value="HpaB"/>
    <property type="match status" value="1"/>
</dbReference>
<accession>A0A6J6DSE6</accession>
<dbReference type="Gene3D" id="2.40.110.10">
    <property type="entry name" value="Butyryl-CoA Dehydrogenase, subunit A, domain 2"/>
    <property type="match status" value="1"/>
</dbReference>
<dbReference type="PANTHER" id="PTHR36117:SF3">
    <property type="entry name" value="4-HYDROXYPHENYLACETATE 3-MONOOXYGENASE-RELATED"/>
    <property type="match status" value="1"/>
</dbReference>
<dbReference type="AlphaFoldDB" id="A0A6J6DSE6"/>
<dbReference type="EMBL" id="CAEZTG010000073">
    <property type="protein sequence ID" value="CAB4566426.1"/>
    <property type="molecule type" value="Genomic_DNA"/>
</dbReference>
<feature type="domain" description="HpaB/PvcC/4-BUDH N-terminal" evidence="5">
    <location>
        <begin position="7"/>
        <end position="270"/>
    </location>
</feature>
<dbReference type="InterPro" id="IPR024674">
    <property type="entry name" value="HpaB/PvcC/4-BUDH_N"/>
</dbReference>
<dbReference type="SUPFAM" id="SSF47203">
    <property type="entry name" value="Acyl-CoA dehydrogenase C-terminal domain-like"/>
    <property type="match status" value="1"/>
</dbReference>
<evidence type="ECO:0000256" key="2">
    <source>
        <dbReference type="ARBA" id="ARBA00022827"/>
    </source>
</evidence>
<dbReference type="InterPro" id="IPR024719">
    <property type="entry name" value="HpaB/PvcC/4-BUDH_C"/>
</dbReference>
<dbReference type="GO" id="GO:0016627">
    <property type="term" value="F:oxidoreductase activity, acting on the CH-CH group of donors"/>
    <property type="evidence" value="ECO:0007669"/>
    <property type="project" value="InterPro"/>
</dbReference>
<dbReference type="InterPro" id="IPR004925">
    <property type="entry name" value="HpaB/PvcC/4-BUDH"/>
</dbReference>
<dbReference type="Gene3D" id="1.10.3140.10">
    <property type="entry name" value="4-hydroxybutyryl-coa dehydratase, domain 1"/>
    <property type="match status" value="1"/>
</dbReference>
<evidence type="ECO:0000313" key="6">
    <source>
        <dbReference type="EMBL" id="CAB4566426.1"/>
    </source>
</evidence>
<feature type="domain" description="HpaB/PvcC/4-BUDH C-terminal" evidence="4">
    <location>
        <begin position="283"/>
        <end position="476"/>
    </location>
</feature>
<dbReference type="Gene3D" id="1.20.140.10">
    <property type="entry name" value="Butyryl-CoA Dehydrogenase, subunit A, domain 3"/>
    <property type="match status" value="1"/>
</dbReference>
<dbReference type="PIRSF" id="PIRSF000331">
    <property type="entry name" value="HpaA_HpaB"/>
    <property type="match status" value="1"/>
</dbReference>
<dbReference type="PANTHER" id="PTHR36117">
    <property type="entry name" value="4-HYDROXYPHENYLACETATE 3-MONOOXYGENASE-RELATED"/>
    <property type="match status" value="1"/>
</dbReference>
<evidence type="ECO:0000256" key="1">
    <source>
        <dbReference type="ARBA" id="ARBA00022630"/>
    </source>
</evidence>
<dbReference type="InterPro" id="IPR009100">
    <property type="entry name" value="AcylCoA_DH/oxidase_NM_dom_sf"/>
</dbReference>